<evidence type="ECO:0000256" key="1">
    <source>
        <dbReference type="SAM" id="MobiDB-lite"/>
    </source>
</evidence>
<reference evidence="2 3" key="1">
    <citation type="submission" date="2017-09" db="EMBL/GenBank/DDBJ databases">
        <title>Bacterial strain isolated from the female urinary microbiota.</title>
        <authorList>
            <person name="Thomas-White K."/>
            <person name="Kumar N."/>
            <person name="Forster S."/>
            <person name="Putonti C."/>
            <person name="Lawley T."/>
            <person name="Wolfe A.J."/>
        </authorList>
    </citation>
    <scope>NUCLEOTIDE SEQUENCE [LARGE SCALE GENOMIC DNA]</scope>
    <source>
        <strain evidence="2 3">UMB0908</strain>
    </source>
</reference>
<dbReference type="Gene3D" id="3.10.290.30">
    <property type="entry name" value="MM3350-like"/>
    <property type="match status" value="1"/>
</dbReference>
<sequence>MSTDTDNVIAFPGVRVAAEPATLIIGAVLAEEPQVVHRQFGINDRLTLRELSDALRVMFGWPGESAPTKFTLDGTAGIGSGAGAGGGGLGAGGVGAGLGLSVNMPLDTVIGDVLQDVGDTLTWHWGLWDHRLDVREAFARDEATPDALCIGGSGTIDGLWRGGRVANVAAPGGAGRDGGRGGDAGAAAGDPRGGNAGNPGSAAGPGNAAGGPDIAAINELLTGEQSIRNTLATARDDVVDLIERSGVFEFVPLLQALDLRRNPGCACIADDCDRMRDLPAEDADDHAGRDAALATLLCLSALTDQDIRHDVTSHVMDALGWVADDGTPLTGEDVEELCSATWAVLEEVGVVGNEQVGVVEKLDLLREALRR</sequence>
<dbReference type="AlphaFoldDB" id="A0A2N6SZA5"/>
<feature type="compositionally biased region" description="Gly residues" evidence="1">
    <location>
        <begin position="172"/>
        <end position="184"/>
    </location>
</feature>
<evidence type="ECO:0000313" key="3">
    <source>
        <dbReference type="Proteomes" id="UP000235363"/>
    </source>
</evidence>
<comment type="caution">
    <text evidence="2">The sequence shown here is derived from an EMBL/GenBank/DDBJ whole genome shotgun (WGS) entry which is preliminary data.</text>
</comment>
<dbReference type="EMBL" id="PNHF01000011">
    <property type="protein sequence ID" value="PMC62390.1"/>
    <property type="molecule type" value="Genomic_DNA"/>
</dbReference>
<protein>
    <submittedName>
        <fullName evidence="2">Uncharacterized protein</fullName>
    </submittedName>
</protein>
<name>A0A2N6SZA5_9CORY</name>
<feature type="compositionally biased region" description="Low complexity" evidence="1">
    <location>
        <begin position="198"/>
        <end position="209"/>
    </location>
</feature>
<gene>
    <name evidence="2" type="ORF">CJ204_05915</name>
</gene>
<feature type="region of interest" description="Disordered" evidence="1">
    <location>
        <begin position="171"/>
        <end position="209"/>
    </location>
</feature>
<accession>A0A2N6SZA5</accession>
<dbReference type="SUPFAM" id="SSF159941">
    <property type="entry name" value="MM3350-like"/>
    <property type="match status" value="1"/>
</dbReference>
<dbReference type="InterPro" id="IPR024047">
    <property type="entry name" value="MM3350-like_sf"/>
</dbReference>
<organism evidence="2 3">
    <name type="scientific">Corynebacterium xerosis</name>
    <dbReference type="NCBI Taxonomy" id="1725"/>
    <lineage>
        <taxon>Bacteria</taxon>
        <taxon>Bacillati</taxon>
        <taxon>Actinomycetota</taxon>
        <taxon>Actinomycetes</taxon>
        <taxon>Mycobacteriales</taxon>
        <taxon>Corynebacteriaceae</taxon>
        <taxon>Corynebacterium</taxon>
    </lineage>
</organism>
<dbReference type="RefSeq" id="WP_102212676.1">
    <property type="nucleotide sequence ID" value="NZ_PNHF01000011.1"/>
</dbReference>
<proteinExistence type="predicted"/>
<dbReference type="Proteomes" id="UP000235363">
    <property type="component" value="Unassembled WGS sequence"/>
</dbReference>
<evidence type="ECO:0000313" key="2">
    <source>
        <dbReference type="EMBL" id="PMC62390.1"/>
    </source>
</evidence>